<dbReference type="EMBL" id="PVUE01000003">
    <property type="protein sequence ID" value="PRZ43003.1"/>
    <property type="molecule type" value="Genomic_DNA"/>
</dbReference>
<dbReference type="OrthoDB" id="9804774at2"/>
<evidence type="ECO:0000313" key="3">
    <source>
        <dbReference type="Proteomes" id="UP000237752"/>
    </source>
</evidence>
<evidence type="ECO:0008006" key="4">
    <source>
        <dbReference type="Google" id="ProtNLM"/>
    </source>
</evidence>
<evidence type="ECO:0000313" key="2">
    <source>
        <dbReference type="EMBL" id="PRZ43003.1"/>
    </source>
</evidence>
<dbReference type="InterPro" id="IPR036291">
    <property type="entry name" value="NAD(P)-bd_dom_sf"/>
</dbReference>
<name>A0A2T1A326_9ACTN</name>
<protein>
    <recommendedName>
        <fullName evidence="4">Short subunit dehydrogenase</fullName>
    </recommendedName>
</protein>
<gene>
    <name evidence="2" type="ORF">CLV47_10359</name>
</gene>
<evidence type="ECO:0000256" key="1">
    <source>
        <dbReference type="SAM" id="MobiDB-lite"/>
    </source>
</evidence>
<comment type="caution">
    <text evidence="2">The sequence shown here is derived from an EMBL/GenBank/DDBJ whole genome shotgun (WGS) entry which is preliminary data.</text>
</comment>
<dbReference type="Proteomes" id="UP000237752">
    <property type="component" value="Unassembled WGS sequence"/>
</dbReference>
<dbReference type="RefSeq" id="WP_106347991.1">
    <property type="nucleotide sequence ID" value="NZ_PVUE01000003.1"/>
</dbReference>
<accession>A0A2T1A326</accession>
<dbReference type="Gene3D" id="3.40.50.720">
    <property type="entry name" value="NAD(P)-binding Rossmann-like Domain"/>
    <property type="match status" value="1"/>
</dbReference>
<dbReference type="AlphaFoldDB" id="A0A2T1A326"/>
<reference evidence="2 3" key="1">
    <citation type="submission" date="2018-03" db="EMBL/GenBank/DDBJ databases">
        <title>Genomic Encyclopedia of Archaeal and Bacterial Type Strains, Phase II (KMG-II): from individual species to whole genera.</title>
        <authorList>
            <person name="Goeker M."/>
        </authorList>
    </citation>
    <scope>NUCLEOTIDE SEQUENCE [LARGE SCALE GENOMIC DNA]</scope>
    <source>
        <strain evidence="2 3">DSM 100065</strain>
    </source>
</reference>
<proteinExistence type="predicted"/>
<sequence length="74" mass="7395">MFSGERGETAAAEAAAYPGCVGIEADLSSVDGARKLYDAAVTEVGQIDILVLNGPGPRPGTASKVDAEDLTTGA</sequence>
<organism evidence="2 3">
    <name type="scientific">Antricoccus suffuscus</name>
    <dbReference type="NCBI Taxonomy" id="1629062"/>
    <lineage>
        <taxon>Bacteria</taxon>
        <taxon>Bacillati</taxon>
        <taxon>Actinomycetota</taxon>
        <taxon>Actinomycetes</taxon>
        <taxon>Geodermatophilales</taxon>
        <taxon>Antricoccaceae</taxon>
        <taxon>Antricoccus</taxon>
    </lineage>
</organism>
<feature type="region of interest" description="Disordered" evidence="1">
    <location>
        <begin position="55"/>
        <end position="74"/>
    </location>
</feature>
<keyword evidence="3" id="KW-1185">Reference proteome</keyword>
<dbReference type="SUPFAM" id="SSF51735">
    <property type="entry name" value="NAD(P)-binding Rossmann-fold domains"/>
    <property type="match status" value="1"/>
</dbReference>